<organism evidence="1 2">
    <name type="scientific">Chrysochromulina tobinii</name>
    <dbReference type="NCBI Taxonomy" id="1460289"/>
    <lineage>
        <taxon>Eukaryota</taxon>
        <taxon>Haptista</taxon>
        <taxon>Haptophyta</taxon>
        <taxon>Prymnesiophyceae</taxon>
        <taxon>Prymnesiales</taxon>
        <taxon>Chrysochromulinaceae</taxon>
        <taxon>Chrysochromulina</taxon>
    </lineage>
</organism>
<gene>
    <name evidence="1" type="ORF">Ctob_016156</name>
</gene>
<keyword evidence="2" id="KW-1185">Reference proteome</keyword>
<evidence type="ECO:0000313" key="1">
    <source>
        <dbReference type="EMBL" id="KOO35631.1"/>
    </source>
</evidence>
<reference evidence="2" key="1">
    <citation type="journal article" date="2015" name="PLoS Genet.">
        <title>Genome Sequence and Transcriptome Analyses of Chrysochromulina tobin: Metabolic Tools for Enhanced Algal Fitness in the Prominent Order Prymnesiales (Haptophyceae).</title>
        <authorList>
            <person name="Hovde B.T."/>
            <person name="Deodato C.R."/>
            <person name="Hunsperger H.M."/>
            <person name="Ryken S.A."/>
            <person name="Yost W."/>
            <person name="Jha R.K."/>
            <person name="Patterson J."/>
            <person name="Monnat R.J. Jr."/>
            <person name="Barlow S.B."/>
            <person name="Starkenburg S.R."/>
            <person name="Cattolico R.A."/>
        </authorList>
    </citation>
    <scope>NUCLEOTIDE SEQUENCE</scope>
    <source>
        <strain evidence="2">CCMP291</strain>
    </source>
</reference>
<dbReference type="EMBL" id="JWZX01000801">
    <property type="protein sequence ID" value="KOO35631.1"/>
    <property type="molecule type" value="Genomic_DNA"/>
</dbReference>
<protein>
    <submittedName>
        <fullName evidence="1">Uncharacterized protein</fullName>
    </submittedName>
</protein>
<proteinExistence type="predicted"/>
<accession>A0A0M0K9W1</accession>
<sequence>MSTNEDRTSPTFTAVRSASVLRKNERAIDKILRVLVIKTTVTEDDLEAVQNILDSNITIRRAGGSTEILSVASAFGRNDLFIRVYLAISSARVEPEALVMLTDPTRLRAVWDPSSWTGEVVAKSAAQNLVQIVYTSPSLSLAKAVALEEALQSRQRQGRPCPRVGTVPPPP</sequence>
<evidence type="ECO:0000313" key="2">
    <source>
        <dbReference type="Proteomes" id="UP000037460"/>
    </source>
</evidence>
<comment type="caution">
    <text evidence="1">The sequence shown here is derived from an EMBL/GenBank/DDBJ whole genome shotgun (WGS) entry which is preliminary data.</text>
</comment>
<dbReference type="Proteomes" id="UP000037460">
    <property type="component" value="Unassembled WGS sequence"/>
</dbReference>
<feature type="non-terminal residue" evidence="1">
    <location>
        <position position="171"/>
    </location>
</feature>
<name>A0A0M0K9W1_9EUKA</name>
<dbReference type="AlphaFoldDB" id="A0A0M0K9W1"/>